<dbReference type="InterPro" id="IPR052169">
    <property type="entry name" value="CW_Biosynth-Accessory"/>
</dbReference>
<sequence>MKGFKIAVTGDSIINRRISVQRDPGFLSLVNVLRNADVSYTHFESNIHDYDGPEVYPAAEAGWTWMRSPRFVADELKWAGFDMVSHASNHSLDYSYGGLFSTWKALDEAGLVHAGTGRNLGEAREPKYLETPKGRVALISMSSTFTGWARAGETRQDVKGRPGLNPLRYYYRADRTIIETVKDLAYKMGWGIANNGKEWYFNPPGLMMAIQRFVERDEPGITTVVDEGDAAGNLKAIKEAARQADHVIVALHSHEMHPEKGLNVPAEFVQSFAKSCIDAGASVFVGQGSHAPLRGIEIYNGKPIFYDPGDFFAMSSTVTRLPADFFARPGYEPELKNGHATTADGFDARDALPKPLNPPGGHFAVKVFGSIIPVCTFNEAGEFTELVLYPVTMDHKPRSSGGIPRLAEGELGEQIIEYLGELSAPFGTQVEYSEGKGLIRLKHPVK</sequence>
<dbReference type="PANTHER" id="PTHR33393:SF13">
    <property type="entry name" value="PGA BIOSYNTHESIS PROTEIN CAPA"/>
    <property type="match status" value="1"/>
</dbReference>
<evidence type="ECO:0000259" key="2">
    <source>
        <dbReference type="SMART" id="SM00854"/>
    </source>
</evidence>
<feature type="domain" description="Capsule synthesis protein CapA" evidence="2">
    <location>
        <begin position="5"/>
        <end position="315"/>
    </location>
</feature>
<dbReference type="Pfam" id="PF09587">
    <property type="entry name" value="PGA_cap"/>
    <property type="match status" value="1"/>
</dbReference>
<dbReference type="CDD" id="cd07381">
    <property type="entry name" value="MPP_CapA"/>
    <property type="match status" value="1"/>
</dbReference>
<dbReference type="EMBL" id="VYKL01000010">
    <property type="protein sequence ID" value="KAA9028602.1"/>
    <property type="molecule type" value="Genomic_DNA"/>
</dbReference>
<protein>
    <submittedName>
        <fullName evidence="3">CapA family protein</fullName>
    </submittedName>
</protein>
<evidence type="ECO:0000313" key="3">
    <source>
        <dbReference type="EMBL" id="KAA9028602.1"/>
    </source>
</evidence>
<evidence type="ECO:0000313" key="4">
    <source>
        <dbReference type="Proteomes" id="UP000326671"/>
    </source>
</evidence>
<dbReference type="OrthoDB" id="9810906at2"/>
<gene>
    <name evidence="3" type="ORF">F4V44_04850</name>
</gene>
<dbReference type="PANTHER" id="PTHR33393">
    <property type="entry name" value="POLYGLUTAMINE SYNTHESIS ACCESSORY PROTEIN RV0574C-RELATED"/>
    <property type="match status" value="1"/>
</dbReference>
<dbReference type="InterPro" id="IPR019079">
    <property type="entry name" value="Capsule_synth_CapA"/>
</dbReference>
<evidence type="ECO:0000256" key="1">
    <source>
        <dbReference type="ARBA" id="ARBA00005662"/>
    </source>
</evidence>
<keyword evidence="4" id="KW-1185">Reference proteome</keyword>
<dbReference type="AlphaFoldDB" id="A0A5J5HZP9"/>
<reference evidence="3 4" key="1">
    <citation type="submission" date="2019-09" db="EMBL/GenBank/DDBJ databases">
        <title>Whole genome sequences of isolates from the Mars Exploration Rovers.</title>
        <authorList>
            <person name="Seuylemezian A."/>
            <person name="Vaishampayan P."/>
        </authorList>
    </citation>
    <scope>NUCLEOTIDE SEQUENCE [LARGE SCALE GENOMIC DNA]</scope>
    <source>
        <strain evidence="3 4">MER_TA_151</strain>
    </source>
</reference>
<dbReference type="InterPro" id="IPR029052">
    <property type="entry name" value="Metallo-depent_PP-like"/>
</dbReference>
<dbReference type="SUPFAM" id="SSF56300">
    <property type="entry name" value="Metallo-dependent phosphatases"/>
    <property type="match status" value="1"/>
</dbReference>
<name>A0A5J5HZP9_9BACI</name>
<dbReference type="Proteomes" id="UP000326671">
    <property type="component" value="Unassembled WGS sequence"/>
</dbReference>
<organism evidence="3 4">
    <name type="scientific">Niallia endozanthoxylica</name>
    <dbReference type="NCBI Taxonomy" id="2036016"/>
    <lineage>
        <taxon>Bacteria</taxon>
        <taxon>Bacillati</taxon>
        <taxon>Bacillota</taxon>
        <taxon>Bacilli</taxon>
        <taxon>Bacillales</taxon>
        <taxon>Bacillaceae</taxon>
        <taxon>Niallia</taxon>
    </lineage>
</organism>
<comment type="similarity">
    <text evidence="1">Belongs to the CapA family.</text>
</comment>
<dbReference type="RefSeq" id="WP_150438854.1">
    <property type="nucleotide sequence ID" value="NZ_VYKL01000010.1"/>
</dbReference>
<proteinExistence type="inferred from homology"/>
<dbReference type="SMART" id="SM00854">
    <property type="entry name" value="PGA_cap"/>
    <property type="match status" value="1"/>
</dbReference>
<comment type="caution">
    <text evidence="3">The sequence shown here is derived from an EMBL/GenBank/DDBJ whole genome shotgun (WGS) entry which is preliminary data.</text>
</comment>
<accession>A0A5J5HZP9</accession>